<evidence type="ECO:0000256" key="1">
    <source>
        <dbReference type="ARBA" id="ARBA00004123"/>
    </source>
</evidence>
<dbReference type="GO" id="GO:0017056">
    <property type="term" value="F:structural constituent of nuclear pore"/>
    <property type="evidence" value="ECO:0007669"/>
    <property type="project" value="TreeGrafter"/>
</dbReference>
<comment type="subcellular location">
    <subcellularLocation>
        <location evidence="1">Nucleus</location>
    </subcellularLocation>
</comment>
<evidence type="ECO:0000313" key="7">
    <source>
        <dbReference type="Proteomes" id="UP001174909"/>
    </source>
</evidence>
<keyword evidence="3" id="KW-0539">Nucleus</keyword>
<dbReference type="PANTHER" id="PTHR21286:SF0">
    <property type="entry name" value="NUCLEAR PORE COMPLEX PROTEIN NUP160"/>
    <property type="match status" value="1"/>
</dbReference>
<keyword evidence="4" id="KW-1133">Transmembrane helix</keyword>
<feature type="non-terminal residue" evidence="6">
    <location>
        <position position="208"/>
    </location>
</feature>
<evidence type="ECO:0000256" key="3">
    <source>
        <dbReference type="ARBA" id="ARBA00023242"/>
    </source>
</evidence>
<keyword evidence="7" id="KW-1185">Reference proteome</keyword>
<organism evidence="6 7">
    <name type="scientific">Geodia barretti</name>
    <name type="common">Barrett's horny sponge</name>
    <dbReference type="NCBI Taxonomy" id="519541"/>
    <lineage>
        <taxon>Eukaryota</taxon>
        <taxon>Metazoa</taxon>
        <taxon>Porifera</taxon>
        <taxon>Demospongiae</taxon>
        <taxon>Heteroscleromorpha</taxon>
        <taxon>Tetractinellida</taxon>
        <taxon>Astrophorina</taxon>
        <taxon>Geodiidae</taxon>
        <taxon>Geodia</taxon>
    </lineage>
</organism>
<evidence type="ECO:0000256" key="4">
    <source>
        <dbReference type="SAM" id="Phobius"/>
    </source>
</evidence>
<keyword evidence="4" id="KW-0472">Membrane</keyword>
<dbReference type="EMBL" id="CASHTH010004534">
    <property type="protein sequence ID" value="CAI8058617.1"/>
    <property type="molecule type" value="Genomic_DNA"/>
</dbReference>
<gene>
    <name evidence="6" type="ORF">GBAR_LOCUS31876</name>
</gene>
<keyword evidence="2" id="KW-0813">Transport</keyword>
<dbReference type="InterPro" id="IPR059141">
    <property type="entry name" value="Beta-prop_Nup120_160"/>
</dbReference>
<protein>
    <submittedName>
        <fullName evidence="6">Nuclear pore complex protein Nup160</fullName>
    </submittedName>
</protein>
<name>A0AA35XNM1_GEOBA</name>
<reference evidence="6" key="1">
    <citation type="submission" date="2023-03" db="EMBL/GenBank/DDBJ databases">
        <authorList>
            <person name="Steffen K."/>
            <person name="Cardenas P."/>
        </authorList>
    </citation>
    <scope>NUCLEOTIDE SEQUENCE</scope>
</reference>
<proteinExistence type="predicted"/>
<dbReference type="Pfam" id="PF11715">
    <property type="entry name" value="Beta-prop_Nup120_160"/>
    <property type="match status" value="1"/>
</dbReference>
<dbReference type="GO" id="GO:0005643">
    <property type="term" value="C:nuclear pore"/>
    <property type="evidence" value="ECO:0007669"/>
    <property type="project" value="UniProtKB-ARBA"/>
</dbReference>
<feature type="transmembrane region" description="Helical" evidence="4">
    <location>
        <begin position="183"/>
        <end position="206"/>
    </location>
</feature>
<evidence type="ECO:0000313" key="6">
    <source>
        <dbReference type="EMBL" id="CAI8058617.1"/>
    </source>
</evidence>
<feature type="domain" description="Nucleoporin Nup120/160 beta-propeller" evidence="5">
    <location>
        <begin position="21"/>
        <end position="174"/>
    </location>
</feature>
<evidence type="ECO:0000259" key="5">
    <source>
        <dbReference type="Pfam" id="PF11715"/>
    </source>
</evidence>
<dbReference type="InterPro" id="IPR021717">
    <property type="entry name" value="Nucleoporin_Nup160"/>
</dbReference>
<dbReference type="Proteomes" id="UP001174909">
    <property type="component" value="Unassembled WGS sequence"/>
</dbReference>
<accession>A0AA35XNM1</accession>
<evidence type="ECO:0000256" key="2">
    <source>
        <dbReference type="ARBA" id="ARBA00022448"/>
    </source>
</evidence>
<dbReference type="AlphaFoldDB" id="A0AA35XNM1"/>
<keyword evidence="4" id="KW-0812">Transmembrane</keyword>
<dbReference type="PANTHER" id="PTHR21286">
    <property type="entry name" value="NUCLEAR PORE COMPLEX PROTEIN NUP160"/>
    <property type="match status" value="1"/>
</dbReference>
<sequence length="208" mass="23294">GLPVRTELRQFSVINKLWASVVPSAFRGAGPAEDCPMSIVMHSFGGNTVVLALCRDIHLRLWAAEPAECIMTCDLEEYLVQDTESESSLTCVNLCLRKAAESTGTSLRFAVYIETNVGSQVSVFQLLVVDRQLHLEHISSFPCIMERNLVDMCCTNSEVWAIWNESDGGECVKHLTYDGFVTLFFYSTFTNVMVLGFLCITFHFVFSH</sequence>
<comment type="caution">
    <text evidence="6">The sequence shown here is derived from an EMBL/GenBank/DDBJ whole genome shotgun (WGS) entry which is preliminary data.</text>
</comment>